<evidence type="ECO:0000313" key="6">
    <source>
        <dbReference type="Proteomes" id="UP001602245"/>
    </source>
</evidence>
<comment type="caution">
    <text evidence="5">The sequence shown here is derived from an EMBL/GenBank/DDBJ whole genome shotgun (WGS) entry which is preliminary data.</text>
</comment>
<dbReference type="PANTHER" id="PTHR43046:SF12">
    <property type="entry name" value="GDP-MANNOSE MANNOSYL HYDROLASE"/>
    <property type="match status" value="1"/>
</dbReference>
<keyword evidence="6" id="KW-1185">Reference proteome</keyword>
<dbReference type="CDD" id="cd18876">
    <property type="entry name" value="NUDIX_Hydrolase"/>
    <property type="match status" value="1"/>
</dbReference>
<dbReference type="RefSeq" id="WP_020510692.1">
    <property type="nucleotide sequence ID" value="NZ_JBIAZU010000002.1"/>
</dbReference>
<dbReference type="SUPFAM" id="SSF55811">
    <property type="entry name" value="Nudix"/>
    <property type="match status" value="1"/>
</dbReference>
<evidence type="ECO:0000313" key="5">
    <source>
        <dbReference type="EMBL" id="MFF5290072.1"/>
    </source>
</evidence>
<proteinExistence type="predicted"/>
<keyword evidence="2" id="KW-0378">Hydrolase</keyword>
<feature type="domain" description="Nudix hydrolase" evidence="4">
    <location>
        <begin position="7"/>
        <end position="136"/>
    </location>
</feature>
<sequence>MSLENVARPYAAAGALFVDERERILLVVPTYKDGHDIPGGMVEAGETPREACEREVREEISLDVKAGRLLVVDRLVYPDGMEMWPFIFDGGLLTSERIAEITVDGDEISAVHFESEDALGEFIPPEFAARLRNAMAARRAGDTFDLRWGQRMS</sequence>
<organism evidence="5 6">
    <name type="scientific">Paractinoplanes globisporus</name>
    <dbReference type="NCBI Taxonomy" id="113565"/>
    <lineage>
        <taxon>Bacteria</taxon>
        <taxon>Bacillati</taxon>
        <taxon>Actinomycetota</taxon>
        <taxon>Actinomycetes</taxon>
        <taxon>Micromonosporales</taxon>
        <taxon>Micromonosporaceae</taxon>
        <taxon>Paractinoplanes</taxon>
    </lineage>
</organism>
<evidence type="ECO:0000256" key="3">
    <source>
        <dbReference type="ARBA" id="ARBA00022842"/>
    </source>
</evidence>
<protein>
    <submittedName>
        <fullName evidence="5">NUDIX domain-containing protein</fullName>
    </submittedName>
</protein>
<gene>
    <name evidence="5" type="ORF">ACFY35_11560</name>
</gene>
<dbReference type="EMBL" id="JBIAZU010000002">
    <property type="protein sequence ID" value="MFF5290072.1"/>
    <property type="molecule type" value="Genomic_DNA"/>
</dbReference>
<evidence type="ECO:0000256" key="2">
    <source>
        <dbReference type="ARBA" id="ARBA00022801"/>
    </source>
</evidence>
<dbReference type="InterPro" id="IPR000086">
    <property type="entry name" value="NUDIX_hydrolase_dom"/>
</dbReference>
<dbReference type="InterPro" id="IPR015797">
    <property type="entry name" value="NUDIX_hydrolase-like_dom_sf"/>
</dbReference>
<comment type="cofactor">
    <cofactor evidence="1">
        <name>Mg(2+)</name>
        <dbReference type="ChEBI" id="CHEBI:18420"/>
    </cofactor>
</comment>
<evidence type="ECO:0000259" key="4">
    <source>
        <dbReference type="PROSITE" id="PS51462"/>
    </source>
</evidence>
<accession>A0ABW6WDK1</accession>
<dbReference type="Gene3D" id="3.90.79.10">
    <property type="entry name" value="Nucleoside Triphosphate Pyrophosphohydrolase"/>
    <property type="match status" value="1"/>
</dbReference>
<name>A0ABW6WDK1_9ACTN</name>
<dbReference type="Proteomes" id="UP001602245">
    <property type="component" value="Unassembled WGS sequence"/>
</dbReference>
<dbReference type="Pfam" id="PF00293">
    <property type="entry name" value="NUDIX"/>
    <property type="match status" value="1"/>
</dbReference>
<reference evidence="5 6" key="1">
    <citation type="submission" date="2024-10" db="EMBL/GenBank/DDBJ databases">
        <title>The Natural Products Discovery Center: Release of the First 8490 Sequenced Strains for Exploring Actinobacteria Biosynthetic Diversity.</title>
        <authorList>
            <person name="Kalkreuter E."/>
            <person name="Kautsar S.A."/>
            <person name="Yang D."/>
            <person name="Bader C.D."/>
            <person name="Teijaro C.N."/>
            <person name="Fluegel L."/>
            <person name="Davis C.M."/>
            <person name="Simpson J.R."/>
            <person name="Lauterbach L."/>
            <person name="Steele A.D."/>
            <person name="Gui C."/>
            <person name="Meng S."/>
            <person name="Li G."/>
            <person name="Viehrig K."/>
            <person name="Ye F."/>
            <person name="Su P."/>
            <person name="Kiefer A.F."/>
            <person name="Nichols A."/>
            <person name="Cepeda A.J."/>
            <person name="Yan W."/>
            <person name="Fan B."/>
            <person name="Jiang Y."/>
            <person name="Adhikari A."/>
            <person name="Zheng C.-J."/>
            <person name="Schuster L."/>
            <person name="Cowan T.M."/>
            <person name="Smanski M.J."/>
            <person name="Chevrette M.G."/>
            <person name="De Carvalho L.P.S."/>
            <person name="Shen B."/>
        </authorList>
    </citation>
    <scope>NUCLEOTIDE SEQUENCE [LARGE SCALE GENOMIC DNA]</scope>
    <source>
        <strain evidence="5 6">NPDC000087</strain>
    </source>
</reference>
<evidence type="ECO:0000256" key="1">
    <source>
        <dbReference type="ARBA" id="ARBA00001946"/>
    </source>
</evidence>
<dbReference type="PANTHER" id="PTHR43046">
    <property type="entry name" value="GDP-MANNOSE MANNOSYL HYDROLASE"/>
    <property type="match status" value="1"/>
</dbReference>
<dbReference type="PROSITE" id="PS51462">
    <property type="entry name" value="NUDIX"/>
    <property type="match status" value="1"/>
</dbReference>
<keyword evidence="3" id="KW-0460">Magnesium</keyword>